<sequence length="775" mass="86531">MTPKKTPKRKTPSTKRWNVNLNEVPVDESLCFDYEDQGKSQLCGVKLRSNQLDKWFAAHKDAFDNTFESSKETSVTWKSSTGITSMSIQTTSATGKTGKRLLFIHFYHKKQGLMVQGHGTTWWIDNLYPELVNYINSQQTRSSIKHGAQRVTDAIDRFPTIPAEQTTPMQVSTNDVLKTPTLPKCVHPRQLHVTDTPEHSNIEGQVQSALENGAISDGDAAIKNGGQGEGTKEVTDKQRSERLTSMEKCQRISDAAFDDLQKQFVDITDSYNKLRDEWVMKEREREKSHTAMLKDLSTKAEAAQRSLEGHIKKVVTKLQNDLRHAQKDLVLQREELAKERGATVQEMMIERNLWKERNHNLSIKIDDLTASNAKLQHAITTQDAEIEVLVNRLKDLEERSDCKSGKKTTNNTILHDNDVAPQNQHDNTTINTFIVNQNADVNPSSVDNRSIVNQSHIPSSATGVKEPPSSTNMGNSNESHEVRIFADSIFRDVDVKRVFNGKSTKMHRNSTLTTAINCMKHIKDSTTKLVILHIGSNDLDNTKQRNDSVSETLSNTGRLLDATKASFPNAQVAISQVLQRGANYNSTLNVNIKNYNQKVLNNSRDGSFTYIKHRKLNQDRSLYHPDQIHLDHRSGTKLLVSDVKRTLNPASGPGAGRQSPDGTGSQTNRPLVNQRVPKRLQPGPSQAMNPPPHQPYTMKPTPRNTSGGTGQVAIPTLVKDGSNGHPSLHISTPRNTSPVGAGQVSLWKAGKTGHPGQQWKQLGSRLRKVWNILMS</sequence>
<accession>A0A8K0ERC6</accession>
<keyword evidence="4" id="KW-1185">Reference proteome</keyword>
<feature type="compositionally biased region" description="Basic and acidic residues" evidence="2">
    <location>
        <begin position="230"/>
        <end position="242"/>
    </location>
</feature>
<dbReference type="Proteomes" id="UP000838412">
    <property type="component" value="Chromosome 3"/>
</dbReference>
<feature type="region of interest" description="Disordered" evidence="2">
    <location>
        <begin position="401"/>
        <end position="425"/>
    </location>
</feature>
<dbReference type="OrthoDB" id="10072345at2759"/>
<organism evidence="3 4">
    <name type="scientific">Branchiostoma lanceolatum</name>
    <name type="common">Common lancelet</name>
    <name type="synonym">Amphioxus lanceolatum</name>
    <dbReference type="NCBI Taxonomy" id="7740"/>
    <lineage>
        <taxon>Eukaryota</taxon>
        <taxon>Metazoa</taxon>
        <taxon>Chordata</taxon>
        <taxon>Cephalochordata</taxon>
        <taxon>Leptocardii</taxon>
        <taxon>Amphioxiformes</taxon>
        <taxon>Branchiostomatidae</taxon>
        <taxon>Branchiostoma</taxon>
    </lineage>
</organism>
<name>A0A8K0ERC6_BRALA</name>
<feature type="coiled-coil region" evidence="1">
    <location>
        <begin position="257"/>
        <end position="335"/>
    </location>
</feature>
<gene>
    <name evidence="3" type="primary">Hypp2071</name>
    <name evidence="3" type="ORF">BLAG_LOCUS16218</name>
</gene>
<evidence type="ECO:0000256" key="1">
    <source>
        <dbReference type="SAM" id="Coils"/>
    </source>
</evidence>
<dbReference type="AlphaFoldDB" id="A0A8K0ERC6"/>
<feature type="region of interest" description="Disordered" evidence="2">
    <location>
        <begin position="222"/>
        <end position="242"/>
    </location>
</feature>
<feature type="compositionally biased region" description="Polar residues" evidence="2">
    <location>
        <begin position="729"/>
        <end position="738"/>
    </location>
</feature>
<feature type="compositionally biased region" description="Polar residues" evidence="2">
    <location>
        <begin position="660"/>
        <end position="671"/>
    </location>
</feature>
<reference evidence="3" key="1">
    <citation type="submission" date="2022-01" db="EMBL/GenBank/DDBJ databases">
        <authorList>
            <person name="Braso-Vives M."/>
        </authorList>
    </citation>
    <scope>NUCLEOTIDE SEQUENCE</scope>
</reference>
<feature type="compositionally biased region" description="Polar residues" evidence="2">
    <location>
        <begin position="407"/>
        <end position="425"/>
    </location>
</feature>
<feature type="compositionally biased region" description="Polar residues" evidence="2">
    <location>
        <begin position="455"/>
        <end position="477"/>
    </location>
</feature>
<feature type="region of interest" description="Disordered" evidence="2">
    <location>
        <begin position="455"/>
        <end position="478"/>
    </location>
</feature>
<evidence type="ECO:0000313" key="3">
    <source>
        <dbReference type="EMBL" id="CAH1258768.1"/>
    </source>
</evidence>
<dbReference type="InterPro" id="IPR036514">
    <property type="entry name" value="SGNH_hydro_sf"/>
</dbReference>
<keyword evidence="1" id="KW-0175">Coiled coil</keyword>
<dbReference type="Gene3D" id="3.40.50.1110">
    <property type="entry name" value="SGNH hydrolase"/>
    <property type="match status" value="1"/>
</dbReference>
<feature type="region of interest" description="Disordered" evidence="2">
    <location>
        <begin position="646"/>
        <end position="741"/>
    </location>
</feature>
<protein>
    <submittedName>
        <fullName evidence="3">Hypp2071 protein</fullName>
    </submittedName>
</protein>
<evidence type="ECO:0000313" key="4">
    <source>
        <dbReference type="Proteomes" id="UP000838412"/>
    </source>
</evidence>
<proteinExistence type="predicted"/>
<dbReference type="SUPFAM" id="SSF52266">
    <property type="entry name" value="SGNH hydrolase"/>
    <property type="match status" value="1"/>
</dbReference>
<dbReference type="EMBL" id="OV696688">
    <property type="protein sequence ID" value="CAH1258768.1"/>
    <property type="molecule type" value="Genomic_DNA"/>
</dbReference>
<evidence type="ECO:0000256" key="2">
    <source>
        <dbReference type="SAM" id="MobiDB-lite"/>
    </source>
</evidence>